<keyword evidence="8" id="KW-0175">Coiled coil</keyword>
<keyword evidence="3" id="KW-0999">Mitochondrion inner membrane</keyword>
<evidence type="ECO:0000259" key="11">
    <source>
        <dbReference type="PROSITE" id="PS51758"/>
    </source>
</evidence>
<evidence type="ECO:0000256" key="10">
    <source>
        <dbReference type="SAM" id="Phobius"/>
    </source>
</evidence>
<evidence type="ECO:0000256" key="8">
    <source>
        <dbReference type="SAM" id="Coils"/>
    </source>
</evidence>
<keyword evidence="2 10" id="KW-0812">Transmembrane</keyword>
<evidence type="ECO:0000256" key="5">
    <source>
        <dbReference type="ARBA" id="ARBA00023128"/>
    </source>
</evidence>
<dbReference type="PANTHER" id="PTHR14009">
    <property type="entry name" value="LEUCINE ZIPPER-EF-HAND CONTAINING TRANSMEMBRANE PROTEIN"/>
    <property type="match status" value="1"/>
</dbReference>
<feature type="transmembrane region" description="Helical" evidence="10">
    <location>
        <begin position="144"/>
        <end position="167"/>
    </location>
</feature>
<feature type="domain" description="Letm1 RBD" evidence="11">
    <location>
        <begin position="190"/>
        <end position="433"/>
    </location>
</feature>
<evidence type="ECO:0000256" key="1">
    <source>
        <dbReference type="ARBA" id="ARBA00004434"/>
    </source>
</evidence>
<evidence type="ECO:0000256" key="6">
    <source>
        <dbReference type="ARBA" id="ARBA00023136"/>
    </source>
</evidence>
<dbReference type="InterPro" id="IPR033122">
    <property type="entry name" value="LETM1-like_RBD"/>
</dbReference>
<dbReference type="GO" id="GO:0030003">
    <property type="term" value="P:intracellular monoatomic cation homeostasis"/>
    <property type="evidence" value="ECO:0007669"/>
    <property type="project" value="TreeGrafter"/>
</dbReference>
<accession>A0AAD4DJD7</accession>
<feature type="region of interest" description="Disordered" evidence="9">
    <location>
        <begin position="514"/>
        <end position="545"/>
    </location>
</feature>
<dbReference type="PROSITE" id="PS51758">
    <property type="entry name" value="LETM1_RBD"/>
    <property type="match status" value="1"/>
</dbReference>
<protein>
    <recommendedName>
        <fullName evidence="11">Letm1 RBD domain-containing protein</fullName>
    </recommendedName>
</protein>
<proteinExistence type="predicted"/>
<evidence type="ECO:0000256" key="4">
    <source>
        <dbReference type="ARBA" id="ARBA00022989"/>
    </source>
</evidence>
<evidence type="ECO:0000313" key="13">
    <source>
        <dbReference type="Proteomes" id="UP001194580"/>
    </source>
</evidence>
<gene>
    <name evidence="12" type="ORF">BGZ95_000480</name>
</gene>
<dbReference type="InterPro" id="IPR044202">
    <property type="entry name" value="LETM1/MDM38-like"/>
</dbReference>
<evidence type="ECO:0000256" key="9">
    <source>
        <dbReference type="SAM" id="MobiDB-lite"/>
    </source>
</evidence>
<dbReference type="Pfam" id="PF07766">
    <property type="entry name" value="LETM1_RBD"/>
    <property type="match status" value="1"/>
</dbReference>
<evidence type="ECO:0000256" key="3">
    <source>
        <dbReference type="ARBA" id="ARBA00022792"/>
    </source>
</evidence>
<evidence type="ECO:0000256" key="2">
    <source>
        <dbReference type="ARBA" id="ARBA00022692"/>
    </source>
</evidence>
<evidence type="ECO:0000256" key="7">
    <source>
        <dbReference type="PROSITE-ProRule" id="PRU01094"/>
    </source>
</evidence>
<dbReference type="PANTHER" id="PTHR14009:SF1">
    <property type="entry name" value="MITOCHONDRIAL PROTON_CALCIUM EXCHANGER PROTEIN"/>
    <property type="match status" value="1"/>
</dbReference>
<comment type="subcellular location">
    <subcellularLocation>
        <location evidence="1">Mitochondrion inner membrane</location>
        <topology evidence="1">Single-pass membrane protein</topology>
    </subcellularLocation>
</comment>
<keyword evidence="4 10" id="KW-1133">Transmembrane helix</keyword>
<feature type="coiled-coil region" evidence="8">
    <location>
        <begin position="452"/>
        <end position="496"/>
    </location>
</feature>
<dbReference type="EMBL" id="JAAAIL010000109">
    <property type="protein sequence ID" value="KAG0279690.1"/>
    <property type="molecule type" value="Genomic_DNA"/>
</dbReference>
<keyword evidence="5 7" id="KW-0496">Mitochondrion</keyword>
<dbReference type="AlphaFoldDB" id="A0AAD4DJD7"/>
<name>A0AAD4DJD7_9FUNG</name>
<dbReference type="Proteomes" id="UP001194580">
    <property type="component" value="Unassembled WGS sequence"/>
</dbReference>
<feature type="region of interest" description="Disordered" evidence="9">
    <location>
        <begin position="210"/>
        <end position="236"/>
    </location>
</feature>
<sequence length="743" mass="81897">MPTLDKETLLARSAELARIRITKGVGVVVQPASSITSHHGGSGPTHNAVRQASTTASAGETGLVAGLGAGASSAHSAEAAGAGSAIPKKTIWVRVKKELVHYWHGTKLLGTEIKISTKLANRLLHGSKLTRREQRQLRRTSGDLLRLIPFSVFVIVPFMEFLLPVALKLFPNMLPSTFEDRFAEEEKKRKLFKIRLEMAKFLQETVIQQQQQPNSATANGSGSKSGNATTSASVSATGRAEAIKEFGETFRKMRSTHAGGLPPTTAEMIRVARLFGDELTVDNLMRPQLLSMCRYMNLNAFGTDTFLRYQIRTSMKSIRKDDNLIKAEGVDSLTEPELQAACQSRGINTTEVSPDRLRTELNQWLELHLTYSIPATILILSRTFSYSDSYIPDRPGKVLHATLSSLPKNLLYETERRLSDQVAAGPTTASSSSAAANAAVPAVNPVLKLKVLQQQEELIAREKLQEEETRKLCMEQARVEKEIELLERQRLAEEQSANAAPIFLGSSYSTSELLRSSSTTAPDPLHHSQSSQEQEEPFVSVSSDSDQVVFKEPSSPVIAQTFRTLEAHLTPQQFLELRKALLVMTAPSPVVDVRVKLEGLKEQQQPSSANTTTITAPETTKITDRLLGTRVEKMISKLDQELQAYESYSLEKFKPMATNERNELTVVEVEAALKIIKHTPGDDETIRLIVQKLDIDGDGLVQLDHIFKLADLVELEEKVGGVLEDGVIVDGKRLKKTDVLKGH</sequence>
<keyword evidence="13" id="KW-1185">Reference proteome</keyword>
<organism evidence="12 13">
    <name type="scientific">Linnemannia exigua</name>
    <dbReference type="NCBI Taxonomy" id="604196"/>
    <lineage>
        <taxon>Eukaryota</taxon>
        <taxon>Fungi</taxon>
        <taxon>Fungi incertae sedis</taxon>
        <taxon>Mucoromycota</taxon>
        <taxon>Mortierellomycotina</taxon>
        <taxon>Mortierellomycetes</taxon>
        <taxon>Mortierellales</taxon>
        <taxon>Mortierellaceae</taxon>
        <taxon>Linnemannia</taxon>
    </lineage>
</organism>
<reference evidence="12" key="1">
    <citation type="journal article" date="2020" name="Fungal Divers.">
        <title>Resolving the Mortierellaceae phylogeny through synthesis of multi-gene phylogenetics and phylogenomics.</title>
        <authorList>
            <person name="Vandepol N."/>
            <person name="Liber J."/>
            <person name="Desiro A."/>
            <person name="Na H."/>
            <person name="Kennedy M."/>
            <person name="Barry K."/>
            <person name="Grigoriev I.V."/>
            <person name="Miller A.N."/>
            <person name="O'Donnell K."/>
            <person name="Stajich J.E."/>
            <person name="Bonito G."/>
        </authorList>
    </citation>
    <scope>NUCLEOTIDE SEQUENCE</scope>
    <source>
        <strain evidence="12">NRRL 28262</strain>
    </source>
</reference>
<dbReference type="GO" id="GO:0043022">
    <property type="term" value="F:ribosome binding"/>
    <property type="evidence" value="ECO:0007669"/>
    <property type="project" value="InterPro"/>
</dbReference>
<dbReference type="GO" id="GO:0005743">
    <property type="term" value="C:mitochondrial inner membrane"/>
    <property type="evidence" value="ECO:0007669"/>
    <property type="project" value="UniProtKB-SubCell"/>
</dbReference>
<evidence type="ECO:0000313" key="12">
    <source>
        <dbReference type="EMBL" id="KAG0279690.1"/>
    </source>
</evidence>
<keyword evidence="6 10" id="KW-0472">Membrane</keyword>
<comment type="caution">
    <text evidence="12">The sequence shown here is derived from an EMBL/GenBank/DDBJ whole genome shotgun (WGS) entry which is preliminary data.</text>
</comment>